<feature type="chain" id="PRO_5016251594" evidence="3">
    <location>
        <begin position="20"/>
        <end position="478"/>
    </location>
</feature>
<feature type="domain" description="Sulfatase N-terminal" evidence="4">
    <location>
        <begin position="29"/>
        <end position="336"/>
    </location>
</feature>
<feature type="signal peptide" evidence="3">
    <location>
        <begin position="1"/>
        <end position="19"/>
    </location>
</feature>
<dbReference type="InterPro" id="IPR017850">
    <property type="entry name" value="Alkaline_phosphatase_core_sf"/>
</dbReference>
<evidence type="ECO:0000259" key="4">
    <source>
        <dbReference type="Pfam" id="PF00884"/>
    </source>
</evidence>
<evidence type="ECO:0000256" key="3">
    <source>
        <dbReference type="SAM" id="SignalP"/>
    </source>
</evidence>
<dbReference type="PROSITE" id="PS51257">
    <property type="entry name" value="PROKAR_LIPOPROTEIN"/>
    <property type="match status" value="1"/>
</dbReference>
<dbReference type="SUPFAM" id="SSF53649">
    <property type="entry name" value="Alkaline phosphatase-like"/>
    <property type="match status" value="1"/>
</dbReference>
<dbReference type="KEGG" id="als:DJ013_09460"/>
<dbReference type="GO" id="GO:0004065">
    <property type="term" value="F:arylsulfatase activity"/>
    <property type="evidence" value="ECO:0007669"/>
    <property type="project" value="TreeGrafter"/>
</dbReference>
<dbReference type="InterPro" id="IPR050738">
    <property type="entry name" value="Sulfatase"/>
</dbReference>
<dbReference type="Gene3D" id="3.40.720.10">
    <property type="entry name" value="Alkaline Phosphatase, subunit A"/>
    <property type="match status" value="1"/>
</dbReference>
<dbReference type="InterPro" id="IPR000917">
    <property type="entry name" value="Sulfatase_N"/>
</dbReference>
<organism evidence="5 6">
    <name type="scientific">Arcticibacterium luteifluviistationis</name>
    <dbReference type="NCBI Taxonomy" id="1784714"/>
    <lineage>
        <taxon>Bacteria</taxon>
        <taxon>Pseudomonadati</taxon>
        <taxon>Bacteroidota</taxon>
        <taxon>Cytophagia</taxon>
        <taxon>Cytophagales</taxon>
        <taxon>Leadbetterellaceae</taxon>
        <taxon>Arcticibacterium</taxon>
    </lineage>
</organism>
<sequence>MKKVLILFSALILASCNKATNDLQEGDKPNVVFILVDDLGKEWVSSFGADDIETPNIDKLAASGMSFNNFYSMPQCTPTRVSFLTAQYPFRHGWVNHWDVPRWGGGAHFDETHNPSLVRAIRDSGYKTCIAGKWQIDDFRVEPDALIKSGFDNFCMWTGYEGGVEASANRYQDPYIFSDSQNSKTYKDKFGPDVFAGYVKSFIKENKDKPMFIYYPMVLTHSPFVNTPDEEADTVLGKHKAMVRYADKLTGEIVETIEKAGILDNTVIIWTTDNGTSGNIVGTLDGRTVKGGKGSTKESGINEPFIVSWPSKIKKGQVSEALIDITDILPTSLDLIDDEMTSSYMLDGKSFKGVLLGESEKSQKRYILGMGGGNNAKLTDKGVENQYIFRDRVLRDERFKLYVDSHRQPIKFVDLKADPAEEIDIKDDLSSEESKHAYAKLVGEIINFPEEDAEPIYVNNPTQVWDVEITAESKSWKK</sequence>
<gene>
    <name evidence="5" type="ORF">DJ013_09460</name>
</gene>
<reference evidence="5 6" key="1">
    <citation type="submission" date="2018-05" db="EMBL/GenBank/DDBJ databases">
        <title>Complete genome sequence of Arcticibacterium luteifluviistationis SM1504T, a cytophagaceae bacterium isolated from Arctic surface seawater.</title>
        <authorList>
            <person name="Li Y."/>
            <person name="Qin Q.-L."/>
        </authorList>
    </citation>
    <scope>NUCLEOTIDE SEQUENCE [LARGE SCALE GENOMIC DNA]</scope>
    <source>
        <strain evidence="5 6">SM1504</strain>
    </source>
</reference>
<comment type="similarity">
    <text evidence="1">Belongs to the sulfatase family.</text>
</comment>
<dbReference type="AlphaFoldDB" id="A0A2Z4GBE5"/>
<dbReference type="CDD" id="cd16151">
    <property type="entry name" value="sulfatase_like"/>
    <property type="match status" value="1"/>
</dbReference>
<dbReference type="Proteomes" id="UP000249873">
    <property type="component" value="Chromosome"/>
</dbReference>
<keyword evidence="3" id="KW-0732">Signal</keyword>
<dbReference type="RefSeq" id="WP_111371578.1">
    <property type="nucleotide sequence ID" value="NZ_CP029480.1"/>
</dbReference>
<evidence type="ECO:0000256" key="2">
    <source>
        <dbReference type="ARBA" id="ARBA00022801"/>
    </source>
</evidence>
<dbReference type="EMBL" id="CP029480">
    <property type="protein sequence ID" value="AWV98385.1"/>
    <property type="molecule type" value="Genomic_DNA"/>
</dbReference>
<evidence type="ECO:0000256" key="1">
    <source>
        <dbReference type="ARBA" id="ARBA00008779"/>
    </source>
</evidence>
<evidence type="ECO:0000313" key="5">
    <source>
        <dbReference type="EMBL" id="AWV98385.1"/>
    </source>
</evidence>
<keyword evidence="2" id="KW-0378">Hydrolase</keyword>
<dbReference type="OrthoDB" id="756520at2"/>
<protein>
    <submittedName>
        <fullName evidence="5">N-acetylgalactosamine 6-sulfate sulfatase</fullName>
    </submittedName>
</protein>
<keyword evidence="6" id="KW-1185">Reference proteome</keyword>
<accession>A0A2Z4GBE5</accession>
<dbReference type="PANTHER" id="PTHR42693:SF53">
    <property type="entry name" value="ENDO-4-O-SULFATASE"/>
    <property type="match status" value="1"/>
</dbReference>
<name>A0A2Z4GBE5_9BACT</name>
<dbReference type="PANTHER" id="PTHR42693">
    <property type="entry name" value="ARYLSULFATASE FAMILY MEMBER"/>
    <property type="match status" value="1"/>
</dbReference>
<proteinExistence type="inferred from homology"/>
<evidence type="ECO:0000313" key="6">
    <source>
        <dbReference type="Proteomes" id="UP000249873"/>
    </source>
</evidence>
<dbReference type="Pfam" id="PF00884">
    <property type="entry name" value="Sulfatase"/>
    <property type="match status" value="1"/>
</dbReference>